<name>A0ABY3FCX3_9GAMM</name>
<evidence type="ECO:0008006" key="3">
    <source>
        <dbReference type="Google" id="ProtNLM"/>
    </source>
</evidence>
<sequence length="1260" mass="146647">MRFNENGPNIPDELLDKCDHGKVVLFCGAGVSFNSGLPSFIELTKAVIDFFAPSESSEVYQEFLPWITENFNKSHLKTPLDQIFHLLYQDYGRDEVNQIVAKVLSKSNSTNDVGKEHCILKRLSGGQSGKPKIVTTNFDLLFEQNEVLSYSEPPFFPDLSSGASLEAITYLHGRLKAPSEKHHPYILSSADFGRAYLSEGWATKFIIQLLEVYTVVLVGYQAEDPQVKYLLQGLNHDEQFDRTKIYAFDKGEAEDIEAKWRDRGVTAIAYPEHSDLWETLSIWSKKVDKPKQWKNYILNLSSSSPRELKSFQRGQVANFLTTSAGAKLFSTAEPTPLAEWLCVFDPQIRIGKPSKGHNFKDSDAESFDPFIEYGLDDDPSRPVDTENYNLPIISYKNYLSWLPCDNIATEDIDLHSNTNLIPPRLWYITNWIIKNLDDPVIAWWAIRKRALHNTLKERILEKLYSANSLPAKARKILGFIASKQFESNEWFNPSHNYYRFQDLIKNEGWNLTTLRFYETKLEPFVEFENPYGIHASKPPLKAWSEIHLSDICNFEIKFPLKLNPSIEVPYDNLYRILQATLTHLEYASDLSDEFGHKHFYNTPSCYPDPNEDTYNLEEHSSFYFFIENFKRLVNKFPSQAKALSFNLNLNNSLYFNKLSFYSYGFNSIFSAPEAANYILSIDLEYFWNRSYQLDLLRLLEKRWKDFSNTNKEKLVKKILQGPNYHKYITDEEFQIFKNLEIFRYIKWFELSQLVLPEKYRKKIDMIISMHQDWQVKEPAELVHNTSVKVHGITIDEEADLIINAPISEVIKRSIQVYDRGFEEYTARRPFDGLVKLRPKKALLALSYLSKRNDNPKYFWSVLLDNWPDSASRKTKITLLNRLYKLPKEILIELSYNLSNWLDRHGSIYLKELPSLCYKFFDYCTSVILRDEQSALDSKDTSISHITWIEARASLTGAILNTYIREIDSYRLDRNAEIPSIFKDKIEQFLISEDTVSAYTSAILSYQISWLHYIDSSWVQSFLLPLLNLDNKLSGPAWSGVIANKLPSVEVSVLLKPKMTHLFPRIYEWAWDQRLIEATSHKIIELALPSYEGKDKINASDAKNCFRNMREKERATVIRYLSKGFTKNSDECLRDVTTIIEDIWPRERKYRTKEQTAAWISLLEKSGSYFPTLFYSIEWCLTPLEVQHHWLHSFTRNTSESIPLASQFPNEVLSLCNLIIPTETRSSLYHLKEVLDLIEQANNDIVNDQQFKKLNKICENL</sequence>
<organism evidence="1 2">
    <name type="scientific">Pseudoalteromonas neustonica</name>
    <dbReference type="NCBI Taxonomy" id="1840331"/>
    <lineage>
        <taxon>Bacteria</taxon>
        <taxon>Pseudomonadati</taxon>
        <taxon>Pseudomonadota</taxon>
        <taxon>Gammaproteobacteria</taxon>
        <taxon>Alteromonadales</taxon>
        <taxon>Pseudoalteromonadaceae</taxon>
        <taxon>Pseudoalteromonas</taxon>
    </lineage>
</organism>
<comment type="caution">
    <text evidence="1">The sequence shown here is derived from an EMBL/GenBank/DDBJ whole genome shotgun (WGS) entry which is preliminary data.</text>
</comment>
<dbReference type="Gene3D" id="3.40.50.1220">
    <property type="entry name" value="TPP-binding domain"/>
    <property type="match status" value="1"/>
</dbReference>
<protein>
    <recommendedName>
        <fullName evidence="3">SIR2-like domain-containing protein</fullName>
    </recommendedName>
</protein>
<reference evidence="1 2" key="1">
    <citation type="submission" date="2019-07" db="EMBL/GenBank/DDBJ databases">
        <title>Diversity of Bacteria from Kongsfjorden, Arctic.</title>
        <authorList>
            <person name="Yu Y."/>
        </authorList>
    </citation>
    <scope>NUCLEOTIDE SEQUENCE [LARGE SCALE GENOMIC DNA]</scope>
    <source>
        <strain evidence="1 2">SM1927</strain>
    </source>
</reference>
<keyword evidence="2" id="KW-1185">Reference proteome</keyword>
<dbReference type="EMBL" id="VNFF01000010">
    <property type="protein sequence ID" value="TVU82914.1"/>
    <property type="molecule type" value="Genomic_DNA"/>
</dbReference>
<evidence type="ECO:0000313" key="2">
    <source>
        <dbReference type="Proteomes" id="UP000317938"/>
    </source>
</evidence>
<evidence type="ECO:0000313" key="1">
    <source>
        <dbReference type="EMBL" id="TVU82914.1"/>
    </source>
</evidence>
<proteinExistence type="predicted"/>
<dbReference type="SUPFAM" id="SSF52467">
    <property type="entry name" value="DHS-like NAD/FAD-binding domain"/>
    <property type="match status" value="1"/>
</dbReference>
<accession>A0ABY3FCX3</accession>
<dbReference type="Pfam" id="PF13289">
    <property type="entry name" value="SIR2_2"/>
    <property type="match status" value="1"/>
</dbReference>
<dbReference type="Proteomes" id="UP000317938">
    <property type="component" value="Unassembled WGS sequence"/>
</dbReference>
<gene>
    <name evidence="1" type="ORF">FQP85_12135</name>
</gene>
<dbReference type="InterPro" id="IPR029035">
    <property type="entry name" value="DHS-like_NAD/FAD-binding_dom"/>
</dbReference>
<dbReference type="RefSeq" id="WP_145238646.1">
    <property type="nucleotide sequence ID" value="NZ_VNFF01000010.1"/>
</dbReference>